<keyword evidence="2" id="KW-0805">Transcription regulation</keyword>
<dbReference type="PROSITE" id="PS50043">
    <property type="entry name" value="HTH_LUXR_2"/>
    <property type="match status" value="1"/>
</dbReference>
<evidence type="ECO:0000256" key="3">
    <source>
        <dbReference type="ARBA" id="ARBA00023125"/>
    </source>
</evidence>
<dbReference type="CDD" id="cd17535">
    <property type="entry name" value="REC_NarL-like"/>
    <property type="match status" value="1"/>
</dbReference>
<dbReference type="PANTHER" id="PTHR43214:SF24">
    <property type="entry name" value="TRANSCRIPTIONAL REGULATORY PROTEIN NARL-RELATED"/>
    <property type="match status" value="1"/>
</dbReference>
<dbReference type="Pfam" id="PF00072">
    <property type="entry name" value="Response_reg"/>
    <property type="match status" value="1"/>
</dbReference>
<gene>
    <name evidence="8" type="ORF">A9D01_11690</name>
</gene>
<dbReference type="PRINTS" id="PR00038">
    <property type="entry name" value="HTHLUXR"/>
</dbReference>
<accession>A0ABC8CPP7</accession>
<dbReference type="GO" id="GO:0003677">
    <property type="term" value="F:DNA binding"/>
    <property type="evidence" value="ECO:0007669"/>
    <property type="project" value="UniProtKB-KW"/>
</dbReference>
<evidence type="ECO:0000313" key="9">
    <source>
        <dbReference type="Proteomes" id="UP000231994"/>
    </source>
</evidence>
<dbReference type="SMART" id="SM00421">
    <property type="entry name" value="HTH_LUXR"/>
    <property type="match status" value="1"/>
</dbReference>
<dbReference type="SMART" id="SM00448">
    <property type="entry name" value="REC"/>
    <property type="match status" value="1"/>
</dbReference>
<feature type="domain" description="HTH luxR-type" evidence="6">
    <location>
        <begin position="154"/>
        <end position="219"/>
    </location>
</feature>
<evidence type="ECO:0000313" key="8">
    <source>
        <dbReference type="EMBL" id="ATZ09305.1"/>
    </source>
</evidence>
<dbReference type="InterPro" id="IPR058245">
    <property type="entry name" value="NreC/VraR/RcsB-like_REC"/>
</dbReference>
<dbReference type="PROSITE" id="PS50110">
    <property type="entry name" value="RESPONSE_REGULATORY"/>
    <property type="match status" value="1"/>
</dbReference>
<evidence type="ECO:0000259" key="6">
    <source>
        <dbReference type="PROSITE" id="PS50043"/>
    </source>
</evidence>
<dbReference type="EMBL" id="CP024932">
    <property type="protein sequence ID" value="ATZ09305.1"/>
    <property type="molecule type" value="Genomic_DNA"/>
</dbReference>
<dbReference type="CDD" id="cd06170">
    <property type="entry name" value="LuxR_C_like"/>
    <property type="match status" value="1"/>
</dbReference>
<reference evidence="8 9" key="1">
    <citation type="submission" date="2017-11" db="EMBL/GenBank/DDBJ databases">
        <title>Whole genome sequencing of cultured pathogen.</title>
        <authorList>
            <person name="Hoffmann M."/>
            <person name="Sanchez M."/>
            <person name="Timme R."/>
            <person name="Nudel K."/>
            <person name="Bry L."/>
        </authorList>
    </citation>
    <scope>NUCLEOTIDE SEQUENCE [LARGE SCALE GENOMIC DNA]</scope>
    <source>
        <strain evidence="8 9">216</strain>
    </source>
</reference>
<name>A0ABC8CPP7_CORST</name>
<dbReference type="Proteomes" id="UP000231994">
    <property type="component" value="Chromosome"/>
</dbReference>
<proteinExistence type="predicted"/>
<evidence type="ECO:0000256" key="1">
    <source>
        <dbReference type="ARBA" id="ARBA00022553"/>
    </source>
</evidence>
<dbReference type="GeneID" id="92739423"/>
<keyword evidence="3 8" id="KW-0238">DNA-binding</keyword>
<feature type="domain" description="Response regulatory" evidence="7">
    <location>
        <begin position="9"/>
        <end position="125"/>
    </location>
</feature>
<dbReference type="Pfam" id="PF00196">
    <property type="entry name" value="GerE"/>
    <property type="match status" value="1"/>
</dbReference>
<evidence type="ECO:0000259" key="7">
    <source>
        <dbReference type="PROSITE" id="PS50110"/>
    </source>
</evidence>
<feature type="modified residue" description="4-aspartylphosphate" evidence="5">
    <location>
        <position position="60"/>
    </location>
</feature>
<dbReference type="InterPro" id="IPR000792">
    <property type="entry name" value="Tscrpt_reg_LuxR_C"/>
</dbReference>
<evidence type="ECO:0000256" key="4">
    <source>
        <dbReference type="ARBA" id="ARBA00023163"/>
    </source>
</evidence>
<keyword evidence="1 5" id="KW-0597">Phosphoprotein</keyword>
<dbReference type="Gene3D" id="3.40.50.2300">
    <property type="match status" value="1"/>
</dbReference>
<keyword evidence="4" id="KW-0804">Transcription</keyword>
<sequence length="223" mass="24075">MSSKKQPVRVMVVDDDPLIQAGIKGVLESDSSIFVVASASSGTEALDLIDAYRPDVLLLDIQMPGLTGLDVLRKVRQRPQRLACVIVTTFGEDDYVLEAVRFDADGFVLKAGDPSLLLTAVHAVAEGGAFFSPSVARRLLSPERIARYAEVRAAVEKFGRLTSREQEVLVRLSRGATNSEIAQSMHLAPGTIKAHVSSILRTTGARNRVEASLIAIYAKESSL</sequence>
<dbReference type="SUPFAM" id="SSF46894">
    <property type="entry name" value="C-terminal effector domain of the bipartite response regulators"/>
    <property type="match status" value="1"/>
</dbReference>
<dbReference type="InterPro" id="IPR001789">
    <property type="entry name" value="Sig_transdc_resp-reg_receiver"/>
</dbReference>
<protein>
    <submittedName>
        <fullName evidence="8">DNA-binding response regulator</fullName>
    </submittedName>
</protein>
<dbReference type="SUPFAM" id="SSF52172">
    <property type="entry name" value="CheY-like"/>
    <property type="match status" value="1"/>
</dbReference>
<dbReference type="InterPro" id="IPR016032">
    <property type="entry name" value="Sig_transdc_resp-reg_C-effctor"/>
</dbReference>
<evidence type="ECO:0000256" key="2">
    <source>
        <dbReference type="ARBA" id="ARBA00023015"/>
    </source>
</evidence>
<organism evidence="8 9">
    <name type="scientific">Corynebacterium striatum</name>
    <dbReference type="NCBI Taxonomy" id="43770"/>
    <lineage>
        <taxon>Bacteria</taxon>
        <taxon>Bacillati</taxon>
        <taxon>Actinomycetota</taxon>
        <taxon>Actinomycetes</taxon>
        <taxon>Mycobacteriales</taxon>
        <taxon>Corynebacteriaceae</taxon>
        <taxon>Corynebacterium</taxon>
    </lineage>
</organism>
<dbReference type="InterPro" id="IPR011006">
    <property type="entry name" value="CheY-like_superfamily"/>
</dbReference>
<evidence type="ECO:0000256" key="5">
    <source>
        <dbReference type="PROSITE-ProRule" id="PRU00169"/>
    </source>
</evidence>
<dbReference type="AlphaFoldDB" id="A0ABC8CPP7"/>
<dbReference type="InterPro" id="IPR039420">
    <property type="entry name" value="WalR-like"/>
</dbReference>
<dbReference type="PANTHER" id="PTHR43214">
    <property type="entry name" value="TWO-COMPONENT RESPONSE REGULATOR"/>
    <property type="match status" value="1"/>
</dbReference>
<dbReference type="RefSeq" id="WP_034964032.1">
    <property type="nucleotide sequence ID" value="NZ_CAACYF010000002.1"/>
</dbReference>